<feature type="domain" description="RSE1/DDB1/CPSF1 second beta-propeller" evidence="8">
    <location>
        <begin position="445"/>
        <end position="751"/>
    </location>
</feature>
<dbReference type="InterPro" id="IPR004871">
    <property type="entry name" value="RSE1/DDB1/CPSF1_C"/>
</dbReference>
<dbReference type="KEGG" id="bdw:94335357"/>
<comment type="subcellular location">
    <subcellularLocation>
        <location evidence="1">Nucleus</location>
    </subcellularLocation>
</comment>
<dbReference type="InterPro" id="IPR015943">
    <property type="entry name" value="WD40/YVTN_repeat-like_dom_sf"/>
</dbReference>
<protein>
    <submittedName>
        <fullName evidence="9">Bifunctional WD40-YVTN repeat-like-containing domain superfamily/WD40-repeat-containing domain superfamily/Cleavage-polyadenylation specificity factor</fullName>
    </submittedName>
</protein>
<dbReference type="GO" id="GO:0008380">
    <property type="term" value="P:RNA splicing"/>
    <property type="evidence" value="ECO:0007669"/>
    <property type="project" value="UniProtKB-KW"/>
</dbReference>
<evidence type="ECO:0000256" key="4">
    <source>
        <dbReference type="ARBA" id="ARBA00023187"/>
    </source>
</evidence>
<dbReference type="InterPro" id="IPR050358">
    <property type="entry name" value="RSE1/DDB1/CFT1"/>
</dbReference>
<dbReference type="GO" id="GO:0005681">
    <property type="term" value="C:spliceosomal complex"/>
    <property type="evidence" value="ECO:0007669"/>
    <property type="project" value="UniProtKB-KW"/>
</dbReference>
<dbReference type="Proteomes" id="UP001214638">
    <property type="component" value="Unassembled WGS sequence"/>
</dbReference>
<dbReference type="Pfam" id="PF10433">
    <property type="entry name" value="Beta-prop_RSE1_1st"/>
    <property type="match status" value="1"/>
</dbReference>
<evidence type="ECO:0000259" key="6">
    <source>
        <dbReference type="Pfam" id="PF03178"/>
    </source>
</evidence>
<dbReference type="Pfam" id="PF23726">
    <property type="entry name" value="Beta-prop_RSE1_2nd"/>
    <property type="match status" value="1"/>
</dbReference>
<sequence>MPVLYHLTLQRPTGIIQAVQGNFSAPKAQEIVVTRSHVLELLSPDEHGKLHSIYVSEVFGLIRKISTFRLTGAQRDYLVVSSDSGRIVILEFCTNTRSFKRIHCETYGKTGIRRVVPGHYLAADPKGRALIIGAVERQKFVYILNRDSKANLTISSPLEAHKSRSICHDLVGLDVGFENPLFASIEQSYENVDALQIDLDEELTDDAFRKGVTFWEMDLGLNHVVRKVTLPVDLTAHHLVAVPGGDGPGGVLVCCDNFLVYKNIGQPEVACAYPRRLEMAEDKPLMIVASALHKMRDFFFVLLQSEYGDLYKVEIFHAEGTVKEIVCRYFDTVPVANSICILRAGFLFVACEFGDHQLYQFTGIGTDERDPLCSSLHPQGKSAIIAFKPRHPQNLHLSDELSSLAPITDMKVLDVQGLGQPQIFLACGRGDRSTLRVLSHGLAVEELADNELPGRPKQVWTVASSPDAVYDGFIIVGFEGNTLVLSVGEAVEEVTDSCFLNSITTLHVCMMGDGSYVQVHDGGIRHVWQQRVQEWRSPSTKRVKVAVSNLYQLVLALSGGELVYFELDESHTLSEVSRRNLNVEITCMALQPTARGRLLSNFMAIGALDNVVRILSLDKHLKQQSTQLLTNNSTAESVCLAEFSTGQLLLAVGLNTGVMIRANVDVAVGSLSDQHSRFLGTRAVRFKLVRIANEMGLMALSDRPWVIYNHQGVLHVSPLSYDTLESCCSFSSPLCSDGFVAVSGSNLRIFRCPRFGDVFSERRLPLTFTPRRLVLMPSETPALGELNYMLAIVESDHNCYNEENAAEIREAFEQIKLNNEVGETLPLANFQAGPGKWGSCLRIVNPQTLTTVAKLLFETNEAATAAAVVVLNGMQCLVVGTAVGLALVQSAPNGPEGVPGYIRVYCYGANYEIRLLHTTSVNGLVRAFASYEGRLLCAIGKRIRLYSLGKRQLLLKAEHRSCSEHGFMWLNVVGSRIFAGDIREGIQLLRLKFYSEEAAEFEWLGGSTGPRWLSCACQLDYYTVIGGDKFDSLFINRVPQEEETVRSVQFESQLQFHLGDIPTSITKTSLGPLSANNKVLLFSTIMGSIGALVPFISKDELDFLQHLEMLMATEYPPLCGRDHMFYRGYYVPVQQVVDGDCCEVFKTLPEPEQRKIAQALDSTINTVLRKLDDIRNRIL</sequence>
<name>A0AAD9UQM8_9APIC</name>
<evidence type="ECO:0000256" key="2">
    <source>
        <dbReference type="ARBA" id="ARBA00022664"/>
    </source>
</evidence>
<evidence type="ECO:0000256" key="5">
    <source>
        <dbReference type="ARBA" id="ARBA00023242"/>
    </source>
</evidence>
<keyword evidence="5" id="KW-0539">Nucleus</keyword>
<dbReference type="InterPro" id="IPR058543">
    <property type="entry name" value="Beta-prop_RSE1/DDB1/CPSF1_2nd"/>
</dbReference>
<evidence type="ECO:0000259" key="7">
    <source>
        <dbReference type="Pfam" id="PF10433"/>
    </source>
</evidence>
<dbReference type="AlphaFoldDB" id="A0AAD9UQM8"/>
<keyword evidence="4" id="KW-0508">mRNA splicing</keyword>
<dbReference type="FunFam" id="2.130.10.10:FF:001143">
    <property type="entry name" value="Pre-mRNA-splicing factor rse-1, putative"/>
    <property type="match status" value="1"/>
</dbReference>
<feature type="domain" description="RSE1/DDB1/CPSF1 C-terminal" evidence="6">
    <location>
        <begin position="839"/>
        <end position="1146"/>
    </location>
</feature>
<dbReference type="PANTHER" id="PTHR10644">
    <property type="entry name" value="DNA REPAIR/RNA PROCESSING CPSF FAMILY"/>
    <property type="match status" value="1"/>
</dbReference>
<dbReference type="InterPro" id="IPR018846">
    <property type="entry name" value="Beta-prop_RSE1/DDB1/CPSF1_1st"/>
</dbReference>
<dbReference type="GO" id="GO:0003676">
    <property type="term" value="F:nucleic acid binding"/>
    <property type="evidence" value="ECO:0007669"/>
    <property type="project" value="InterPro"/>
</dbReference>
<evidence type="ECO:0000313" key="9">
    <source>
        <dbReference type="EMBL" id="KAK2198054.1"/>
    </source>
</evidence>
<evidence type="ECO:0000256" key="1">
    <source>
        <dbReference type="ARBA" id="ARBA00004123"/>
    </source>
</evidence>
<organism evidence="9 10">
    <name type="scientific">Babesia duncani</name>
    <dbReference type="NCBI Taxonomy" id="323732"/>
    <lineage>
        <taxon>Eukaryota</taxon>
        <taxon>Sar</taxon>
        <taxon>Alveolata</taxon>
        <taxon>Apicomplexa</taxon>
        <taxon>Aconoidasida</taxon>
        <taxon>Piroplasmida</taxon>
        <taxon>Babesiidae</taxon>
        <taxon>Babesia</taxon>
    </lineage>
</organism>
<evidence type="ECO:0000259" key="8">
    <source>
        <dbReference type="Pfam" id="PF23726"/>
    </source>
</evidence>
<dbReference type="Gene3D" id="2.130.10.10">
    <property type="entry name" value="YVTN repeat-like/Quinoprotein amine dehydrogenase"/>
    <property type="match status" value="3"/>
</dbReference>
<reference evidence="9" key="1">
    <citation type="journal article" date="2023" name="Nat. Microbiol.">
        <title>Babesia duncani multi-omics identifies virulence factors and drug targets.</title>
        <authorList>
            <person name="Singh P."/>
            <person name="Lonardi S."/>
            <person name="Liang Q."/>
            <person name="Vydyam P."/>
            <person name="Khabirova E."/>
            <person name="Fang T."/>
            <person name="Gihaz S."/>
            <person name="Thekkiniath J."/>
            <person name="Munshi M."/>
            <person name="Abel S."/>
            <person name="Ciampossin L."/>
            <person name="Batugedara G."/>
            <person name="Gupta M."/>
            <person name="Lu X.M."/>
            <person name="Lenz T."/>
            <person name="Chakravarty S."/>
            <person name="Cornillot E."/>
            <person name="Hu Y."/>
            <person name="Ma W."/>
            <person name="Gonzalez L.M."/>
            <person name="Sanchez S."/>
            <person name="Estrada K."/>
            <person name="Sanchez-Flores A."/>
            <person name="Montero E."/>
            <person name="Harb O.S."/>
            <person name="Le Roch K.G."/>
            <person name="Mamoun C.B."/>
        </authorList>
    </citation>
    <scope>NUCLEOTIDE SEQUENCE</scope>
    <source>
        <strain evidence="9">WA1</strain>
    </source>
</reference>
<dbReference type="SUPFAM" id="SSF50978">
    <property type="entry name" value="WD40 repeat-like"/>
    <property type="match status" value="1"/>
</dbReference>
<keyword evidence="3" id="KW-0747">Spliceosome</keyword>
<evidence type="ECO:0000256" key="3">
    <source>
        <dbReference type="ARBA" id="ARBA00022728"/>
    </source>
</evidence>
<gene>
    <name evidence="9" type="ORF">BdWA1_001059</name>
</gene>
<keyword evidence="2" id="KW-0507">mRNA processing</keyword>
<dbReference type="InterPro" id="IPR036322">
    <property type="entry name" value="WD40_repeat_dom_sf"/>
</dbReference>
<accession>A0AAD9UQM8</accession>
<feature type="domain" description="RSE1/DDB1/CPSF1 first beta-propeller" evidence="7">
    <location>
        <begin position="15"/>
        <end position="368"/>
    </location>
</feature>
<proteinExistence type="predicted"/>
<dbReference type="Pfam" id="PF03178">
    <property type="entry name" value="CPSF_A"/>
    <property type="match status" value="1"/>
</dbReference>
<dbReference type="GeneID" id="94335357"/>
<keyword evidence="10" id="KW-1185">Reference proteome</keyword>
<dbReference type="EMBL" id="JALLKP010000001">
    <property type="protein sequence ID" value="KAK2198054.1"/>
    <property type="molecule type" value="Genomic_DNA"/>
</dbReference>
<dbReference type="GO" id="GO:0006397">
    <property type="term" value="P:mRNA processing"/>
    <property type="evidence" value="ECO:0007669"/>
    <property type="project" value="UniProtKB-KW"/>
</dbReference>
<evidence type="ECO:0000313" key="10">
    <source>
        <dbReference type="Proteomes" id="UP001214638"/>
    </source>
</evidence>
<dbReference type="RefSeq" id="XP_067804896.1">
    <property type="nucleotide sequence ID" value="XM_067946105.1"/>
</dbReference>
<comment type="caution">
    <text evidence="9">The sequence shown here is derived from an EMBL/GenBank/DDBJ whole genome shotgun (WGS) entry which is preliminary data.</text>
</comment>